<dbReference type="AlphaFoldDB" id="A0A5C3QGZ5"/>
<feature type="region of interest" description="Disordered" evidence="1">
    <location>
        <begin position="1"/>
        <end position="73"/>
    </location>
</feature>
<keyword evidence="3" id="KW-1185">Reference proteome</keyword>
<evidence type="ECO:0000313" key="3">
    <source>
        <dbReference type="Proteomes" id="UP000305067"/>
    </source>
</evidence>
<sequence length="110" mass="12480">MSELIRRVNSQPGSPFISSPSARPYSPYLKTSKSLLSKIAPLHATRRTPPPPPPRPPPKKKTKKEIEREEKWEEEVIDGVGGINEWAALAEEERKSMLRAKMEMEMGGWD</sequence>
<dbReference type="Proteomes" id="UP000305067">
    <property type="component" value="Unassembled WGS sequence"/>
</dbReference>
<proteinExistence type="predicted"/>
<protein>
    <submittedName>
        <fullName evidence="2">Uncharacterized protein</fullName>
    </submittedName>
</protein>
<name>A0A5C3QGZ5_9AGAR</name>
<evidence type="ECO:0000313" key="2">
    <source>
        <dbReference type="EMBL" id="TFK99438.1"/>
    </source>
</evidence>
<dbReference type="OrthoDB" id="3271227at2759"/>
<feature type="compositionally biased region" description="Polar residues" evidence="1">
    <location>
        <begin position="8"/>
        <end position="21"/>
    </location>
</feature>
<accession>A0A5C3QGZ5</accession>
<dbReference type="EMBL" id="ML178833">
    <property type="protein sequence ID" value="TFK99438.1"/>
    <property type="molecule type" value="Genomic_DNA"/>
</dbReference>
<dbReference type="STRING" id="1884261.A0A5C3QGZ5"/>
<gene>
    <name evidence="2" type="ORF">BDV98DRAFT_570939</name>
</gene>
<reference evidence="2 3" key="1">
    <citation type="journal article" date="2019" name="Nat. Ecol. Evol.">
        <title>Megaphylogeny resolves global patterns of mushroom evolution.</title>
        <authorList>
            <person name="Varga T."/>
            <person name="Krizsan K."/>
            <person name="Foldi C."/>
            <person name="Dima B."/>
            <person name="Sanchez-Garcia M."/>
            <person name="Sanchez-Ramirez S."/>
            <person name="Szollosi G.J."/>
            <person name="Szarkandi J.G."/>
            <person name="Papp V."/>
            <person name="Albert L."/>
            <person name="Andreopoulos W."/>
            <person name="Angelini C."/>
            <person name="Antonin V."/>
            <person name="Barry K.W."/>
            <person name="Bougher N.L."/>
            <person name="Buchanan P."/>
            <person name="Buyck B."/>
            <person name="Bense V."/>
            <person name="Catcheside P."/>
            <person name="Chovatia M."/>
            <person name="Cooper J."/>
            <person name="Damon W."/>
            <person name="Desjardin D."/>
            <person name="Finy P."/>
            <person name="Geml J."/>
            <person name="Haridas S."/>
            <person name="Hughes K."/>
            <person name="Justo A."/>
            <person name="Karasinski D."/>
            <person name="Kautmanova I."/>
            <person name="Kiss B."/>
            <person name="Kocsube S."/>
            <person name="Kotiranta H."/>
            <person name="LaButti K.M."/>
            <person name="Lechner B.E."/>
            <person name="Liimatainen K."/>
            <person name="Lipzen A."/>
            <person name="Lukacs Z."/>
            <person name="Mihaltcheva S."/>
            <person name="Morgado L.N."/>
            <person name="Niskanen T."/>
            <person name="Noordeloos M.E."/>
            <person name="Ohm R.A."/>
            <person name="Ortiz-Santana B."/>
            <person name="Ovrebo C."/>
            <person name="Racz N."/>
            <person name="Riley R."/>
            <person name="Savchenko A."/>
            <person name="Shiryaev A."/>
            <person name="Soop K."/>
            <person name="Spirin V."/>
            <person name="Szebenyi C."/>
            <person name="Tomsovsky M."/>
            <person name="Tulloss R.E."/>
            <person name="Uehling J."/>
            <person name="Grigoriev I.V."/>
            <person name="Vagvolgyi C."/>
            <person name="Papp T."/>
            <person name="Martin F.M."/>
            <person name="Miettinen O."/>
            <person name="Hibbett D.S."/>
            <person name="Nagy L.G."/>
        </authorList>
    </citation>
    <scope>NUCLEOTIDE SEQUENCE [LARGE SCALE GENOMIC DNA]</scope>
    <source>
        <strain evidence="2 3">CBS 309.79</strain>
    </source>
</reference>
<organism evidence="2 3">
    <name type="scientific">Pterulicium gracile</name>
    <dbReference type="NCBI Taxonomy" id="1884261"/>
    <lineage>
        <taxon>Eukaryota</taxon>
        <taxon>Fungi</taxon>
        <taxon>Dikarya</taxon>
        <taxon>Basidiomycota</taxon>
        <taxon>Agaricomycotina</taxon>
        <taxon>Agaricomycetes</taxon>
        <taxon>Agaricomycetidae</taxon>
        <taxon>Agaricales</taxon>
        <taxon>Pleurotineae</taxon>
        <taxon>Pterulaceae</taxon>
        <taxon>Pterulicium</taxon>
    </lineage>
</organism>
<evidence type="ECO:0000256" key="1">
    <source>
        <dbReference type="SAM" id="MobiDB-lite"/>
    </source>
</evidence>